<dbReference type="CDD" id="cd00144">
    <property type="entry name" value="MPP_PPP_family"/>
    <property type="match status" value="1"/>
</dbReference>
<feature type="non-terminal residue" evidence="5">
    <location>
        <position position="1"/>
    </location>
</feature>
<protein>
    <recommendedName>
        <fullName evidence="3">Serine/threonine-protein phosphatase</fullName>
        <ecNumber evidence="3">3.1.3.16</ecNumber>
    </recommendedName>
</protein>
<dbReference type="EC" id="3.1.3.16" evidence="3"/>
<keyword evidence="3" id="KW-0378">Hydrolase</keyword>
<comment type="catalytic activity">
    <reaction evidence="3">
        <text>O-phospho-L-threonyl-[protein] + H2O = L-threonyl-[protein] + phosphate</text>
        <dbReference type="Rhea" id="RHEA:47004"/>
        <dbReference type="Rhea" id="RHEA-COMP:11060"/>
        <dbReference type="Rhea" id="RHEA-COMP:11605"/>
        <dbReference type="ChEBI" id="CHEBI:15377"/>
        <dbReference type="ChEBI" id="CHEBI:30013"/>
        <dbReference type="ChEBI" id="CHEBI:43474"/>
        <dbReference type="ChEBI" id="CHEBI:61977"/>
        <dbReference type="EC" id="3.1.3.16"/>
    </reaction>
</comment>
<dbReference type="InterPro" id="IPR006186">
    <property type="entry name" value="Ser/Thr-sp_prot-phosphatase"/>
</dbReference>
<dbReference type="Proteomes" id="UP000837857">
    <property type="component" value="Chromosome 4"/>
</dbReference>
<keyword evidence="6" id="KW-1185">Reference proteome</keyword>
<sequence length="584" mass="63699">MNKRIYGRAADVGTRGGLSFGEVVAWCAATEPDTQHAGLPAEMRCRYIFRYYDGDGDQQLQATELQRLVADARSSRRLPADTLSVLRDTDLCYKIWWPYHSVLIHWTKLEDPEATVPYTRQLGLGPGVPLPLADFLRLVREMRLRGTSCLLRAPTTTLGYVKDLQERDCMDKAPAPEKEPAKSATQLELQPVKDSTPPAEGGYCLARGVLQLQRGCTPQLVPLNELDEEAVSRSALQLLRSSSTSLQLLAPSSLASEALNAVRFFASEVNTPSQTKGAWAWACAEEAAALGGTLLRLAAALRPLCANEPRLLRLSSPLYVIGDLHGNLEALLAMEAALWPNGGALAPAGLLFLGDYVDRGPCGAELVAFLFAAKLQRPNHLHLVRGNHETRDVQAMFTFLSECKSKFGETEGVKIWESINDVFDVLPLAAVVDDKVFCCHGGIPPPWICARASAIERVPVPLPRPAHQSHLAWELLWNDPIAPERVGASLAAELAANGGFALNARRGTGHVFEQRALDRFLLANGFSHVVRAHQLHRDGFMCQLQGKLVSVFSSSRYCGGSNDSGAVLLAAGKLRLIHLVSDTR</sequence>
<keyword evidence="2" id="KW-0106">Calcium</keyword>
<dbReference type="InterPro" id="IPR018247">
    <property type="entry name" value="EF_Hand_1_Ca_BS"/>
</dbReference>
<accession>A0ABN8IUZ8</accession>
<organism evidence="5 6">
    <name type="scientific">Iphiclides podalirius</name>
    <name type="common">scarce swallowtail</name>
    <dbReference type="NCBI Taxonomy" id="110791"/>
    <lineage>
        <taxon>Eukaryota</taxon>
        <taxon>Metazoa</taxon>
        <taxon>Ecdysozoa</taxon>
        <taxon>Arthropoda</taxon>
        <taxon>Hexapoda</taxon>
        <taxon>Insecta</taxon>
        <taxon>Pterygota</taxon>
        <taxon>Neoptera</taxon>
        <taxon>Endopterygota</taxon>
        <taxon>Lepidoptera</taxon>
        <taxon>Glossata</taxon>
        <taxon>Ditrysia</taxon>
        <taxon>Papilionoidea</taxon>
        <taxon>Papilionidae</taxon>
        <taxon>Papilioninae</taxon>
        <taxon>Iphiclides</taxon>
    </lineage>
</organism>
<dbReference type="InterPro" id="IPR029052">
    <property type="entry name" value="Metallo-depent_PP-like"/>
</dbReference>
<dbReference type="SUPFAM" id="SSF47473">
    <property type="entry name" value="EF-hand"/>
    <property type="match status" value="1"/>
</dbReference>
<evidence type="ECO:0000256" key="1">
    <source>
        <dbReference type="ARBA" id="ARBA00008294"/>
    </source>
</evidence>
<evidence type="ECO:0000259" key="4">
    <source>
        <dbReference type="PROSITE" id="PS50222"/>
    </source>
</evidence>
<evidence type="ECO:0000256" key="3">
    <source>
        <dbReference type="RuleBase" id="RU004273"/>
    </source>
</evidence>
<dbReference type="InterPro" id="IPR050341">
    <property type="entry name" value="PP1_catalytic_subunit"/>
</dbReference>
<dbReference type="PROSITE" id="PS00018">
    <property type="entry name" value="EF_HAND_1"/>
    <property type="match status" value="1"/>
</dbReference>
<gene>
    <name evidence="5" type="ORF">IPOD504_LOCUS13986</name>
</gene>
<dbReference type="InterPro" id="IPR002048">
    <property type="entry name" value="EF_hand_dom"/>
</dbReference>
<dbReference type="PROSITE" id="PS50222">
    <property type="entry name" value="EF_HAND_2"/>
    <property type="match status" value="1"/>
</dbReference>
<comment type="similarity">
    <text evidence="1 3">Belongs to the PPP phosphatase family.</text>
</comment>
<name>A0ABN8IUZ8_9NEOP</name>
<dbReference type="PRINTS" id="PR00114">
    <property type="entry name" value="STPHPHTASE"/>
</dbReference>
<dbReference type="SMART" id="SM00156">
    <property type="entry name" value="PP2Ac"/>
    <property type="match status" value="1"/>
</dbReference>
<dbReference type="InterPro" id="IPR011992">
    <property type="entry name" value="EF-hand-dom_pair"/>
</dbReference>
<dbReference type="Gene3D" id="3.60.21.10">
    <property type="match status" value="1"/>
</dbReference>
<feature type="domain" description="EF-hand" evidence="4">
    <location>
        <begin position="40"/>
        <end position="75"/>
    </location>
</feature>
<proteinExistence type="inferred from homology"/>
<dbReference type="PANTHER" id="PTHR11668">
    <property type="entry name" value="SERINE/THREONINE PROTEIN PHOSPHATASE"/>
    <property type="match status" value="1"/>
</dbReference>
<dbReference type="Pfam" id="PF00149">
    <property type="entry name" value="Metallophos"/>
    <property type="match status" value="1"/>
</dbReference>
<dbReference type="PROSITE" id="PS00125">
    <property type="entry name" value="SER_THR_PHOSPHATASE"/>
    <property type="match status" value="1"/>
</dbReference>
<evidence type="ECO:0000313" key="6">
    <source>
        <dbReference type="Proteomes" id="UP000837857"/>
    </source>
</evidence>
<dbReference type="InterPro" id="IPR004843">
    <property type="entry name" value="Calcineurin-like_PHP"/>
</dbReference>
<dbReference type="SUPFAM" id="SSF56300">
    <property type="entry name" value="Metallo-dependent phosphatases"/>
    <property type="match status" value="1"/>
</dbReference>
<evidence type="ECO:0000313" key="5">
    <source>
        <dbReference type="EMBL" id="CAH2067684.1"/>
    </source>
</evidence>
<evidence type="ECO:0000256" key="2">
    <source>
        <dbReference type="ARBA" id="ARBA00022837"/>
    </source>
</evidence>
<dbReference type="PANTHER" id="PTHR11668:SF496">
    <property type="entry name" value="SERINE_THREONINE-PROTEIN PHOSPHATASE"/>
    <property type="match status" value="1"/>
</dbReference>
<dbReference type="EMBL" id="OW152816">
    <property type="protein sequence ID" value="CAH2067684.1"/>
    <property type="molecule type" value="Genomic_DNA"/>
</dbReference>
<reference evidence="5" key="1">
    <citation type="submission" date="2022-03" db="EMBL/GenBank/DDBJ databases">
        <authorList>
            <person name="Martin H S."/>
        </authorList>
    </citation>
    <scope>NUCLEOTIDE SEQUENCE</scope>
</reference>